<sequence>MGGDSSTIFSNNNSSTGDISSLDREFPEPSHDFPNFLSGDDLGAEVEKNGSVLNQELGLLSGEFGDVGHRNSSNSVAFEASQKWIRAIYAEVLASYEEMQRRSGSLEEAKNKILSYTPGSWIEKVGGSKVGNYHVPEITSLLLIGPKGSGKSSLINKISRVLENDRFAPERAQVSYNSSAGEGTYFLQEYVVPRGSKSFCLYDTRGLSDDSSENMKMLKQWMTKGVRNGELVKRASDGAILKTTMKYKARRKGNLSGKVRVVNFVVMVVNGLSVLESMDGYDEGKKLYNRMIATDFNNPFLSFKDDKPVIVVTHGDLLALSDRVRVRVYLGELLGIPPKTQIFDIADCNDLATELTIADLLCYCLEHADKNVPPKSWFMGKMDITSIWAYLLLLMVLGSGIIFASMLGAYTPPRPHHASRHESSHVAIDWHAIRHLWLGMDYD</sequence>
<dbReference type="InterPro" id="IPR027417">
    <property type="entry name" value="P-loop_NTPase"/>
</dbReference>
<reference evidence="3 4" key="1">
    <citation type="submission" date="2024-11" db="EMBL/GenBank/DDBJ databases">
        <title>A near-complete genome assembly of Cinchona calisaya.</title>
        <authorList>
            <person name="Lian D.C."/>
            <person name="Zhao X.W."/>
            <person name="Wei L."/>
        </authorList>
    </citation>
    <scope>NUCLEOTIDE SEQUENCE [LARGE SCALE GENOMIC DNA]</scope>
    <source>
        <tissue evidence="3">Nenye</tissue>
    </source>
</reference>
<dbReference type="PANTHER" id="PTHR14241">
    <property type="entry name" value="INTERFERON-INDUCED PROTEIN 44"/>
    <property type="match status" value="1"/>
</dbReference>
<feature type="region of interest" description="Disordered" evidence="1">
    <location>
        <begin position="1"/>
        <end position="25"/>
    </location>
</feature>
<dbReference type="SUPFAM" id="SSF52540">
    <property type="entry name" value="P-loop containing nucleoside triphosphate hydrolases"/>
    <property type="match status" value="1"/>
</dbReference>
<dbReference type="PANTHER" id="PTHR14241:SF32">
    <property type="entry name" value="VWFA DOMAIN-CONTAINING PROTEIN-RELATED"/>
    <property type="match status" value="1"/>
</dbReference>
<gene>
    <name evidence="3" type="ORF">ACH5RR_020430</name>
</gene>
<evidence type="ECO:0000256" key="1">
    <source>
        <dbReference type="SAM" id="MobiDB-lite"/>
    </source>
</evidence>
<proteinExistence type="predicted"/>
<keyword evidence="2" id="KW-0812">Transmembrane</keyword>
<name>A0ABD2ZG89_9GENT</name>
<evidence type="ECO:0000313" key="3">
    <source>
        <dbReference type="EMBL" id="KAL3517841.1"/>
    </source>
</evidence>
<organism evidence="3 4">
    <name type="scientific">Cinchona calisaya</name>
    <dbReference type="NCBI Taxonomy" id="153742"/>
    <lineage>
        <taxon>Eukaryota</taxon>
        <taxon>Viridiplantae</taxon>
        <taxon>Streptophyta</taxon>
        <taxon>Embryophyta</taxon>
        <taxon>Tracheophyta</taxon>
        <taxon>Spermatophyta</taxon>
        <taxon>Magnoliopsida</taxon>
        <taxon>eudicotyledons</taxon>
        <taxon>Gunneridae</taxon>
        <taxon>Pentapetalae</taxon>
        <taxon>asterids</taxon>
        <taxon>lamiids</taxon>
        <taxon>Gentianales</taxon>
        <taxon>Rubiaceae</taxon>
        <taxon>Cinchonoideae</taxon>
        <taxon>Cinchoneae</taxon>
        <taxon>Cinchona</taxon>
    </lineage>
</organism>
<keyword evidence="4" id="KW-1185">Reference proteome</keyword>
<dbReference type="Proteomes" id="UP001630127">
    <property type="component" value="Unassembled WGS sequence"/>
</dbReference>
<feature type="transmembrane region" description="Helical" evidence="2">
    <location>
        <begin position="387"/>
        <end position="410"/>
    </location>
</feature>
<dbReference type="CDD" id="cd00882">
    <property type="entry name" value="Ras_like_GTPase"/>
    <property type="match status" value="1"/>
</dbReference>
<evidence type="ECO:0000313" key="4">
    <source>
        <dbReference type="Proteomes" id="UP001630127"/>
    </source>
</evidence>
<keyword evidence="2" id="KW-1133">Transmembrane helix</keyword>
<protein>
    <submittedName>
        <fullName evidence="3">Uncharacterized protein</fullName>
    </submittedName>
</protein>
<keyword evidence="2" id="KW-0472">Membrane</keyword>
<dbReference type="EMBL" id="JBJUIK010000009">
    <property type="protein sequence ID" value="KAL3517841.1"/>
    <property type="molecule type" value="Genomic_DNA"/>
</dbReference>
<dbReference type="AlphaFoldDB" id="A0ABD2ZG89"/>
<dbReference type="Gene3D" id="3.40.50.300">
    <property type="entry name" value="P-loop containing nucleotide triphosphate hydrolases"/>
    <property type="match status" value="1"/>
</dbReference>
<accession>A0ABD2ZG89</accession>
<evidence type="ECO:0000256" key="2">
    <source>
        <dbReference type="SAM" id="Phobius"/>
    </source>
</evidence>
<comment type="caution">
    <text evidence="3">The sequence shown here is derived from an EMBL/GenBank/DDBJ whole genome shotgun (WGS) entry which is preliminary data.</text>
</comment>